<dbReference type="NCBIfam" id="TIGR02937">
    <property type="entry name" value="sigma70-ECF"/>
    <property type="match status" value="1"/>
</dbReference>
<keyword evidence="2" id="KW-0805">Transcription regulation</keyword>
<feature type="domain" description="RNA polymerase sigma factor 70 region 4 type 2" evidence="8">
    <location>
        <begin position="201"/>
        <end position="251"/>
    </location>
</feature>
<feature type="domain" description="RNA polymerase sigma-70 region 2" evidence="7">
    <location>
        <begin position="82"/>
        <end position="148"/>
    </location>
</feature>
<dbReference type="Proteomes" id="UP000239297">
    <property type="component" value="Unassembled WGS sequence"/>
</dbReference>
<evidence type="ECO:0000256" key="4">
    <source>
        <dbReference type="ARBA" id="ARBA00023125"/>
    </source>
</evidence>
<dbReference type="GO" id="GO:0003677">
    <property type="term" value="F:DNA binding"/>
    <property type="evidence" value="ECO:0007669"/>
    <property type="project" value="UniProtKB-KW"/>
</dbReference>
<keyword evidence="4" id="KW-0238">DNA-binding</keyword>
<keyword evidence="10" id="KW-1185">Reference proteome</keyword>
<dbReference type="Gene3D" id="1.10.1740.10">
    <property type="match status" value="1"/>
</dbReference>
<comment type="caution">
    <text evidence="9">The sequence shown here is derived from an EMBL/GenBank/DDBJ whole genome shotgun (WGS) entry which is preliminary data.</text>
</comment>
<evidence type="ECO:0000313" key="9">
    <source>
        <dbReference type="EMBL" id="PPB50833.1"/>
    </source>
</evidence>
<dbReference type="InterPro" id="IPR013325">
    <property type="entry name" value="RNA_pol_sigma_r2"/>
</dbReference>
<evidence type="ECO:0000259" key="7">
    <source>
        <dbReference type="Pfam" id="PF04542"/>
    </source>
</evidence>
<accession>A0A2S5J211</accession>
<dbReference type="GO" id="GO:0016987">
    <property type="term" value="F:sigma factor activity"/>
    <property type="evidence" value="ECO:0007669"/>
    <property type="project" value="UniProtKB-KW"/>
</dbReference>
<gene>
    <name evidence="9" type="ORF">C4K88_02890</name>
</gene>
<proteinExistence type="inferred from homology"/>
<dbReference type="PANTHER" id="PTHR43133">
    <property type="entry name" value="RNA POLYMERASE ECF-TYPE SIGMA FACTO"/>
    <property type="match status" value="1"/>
</dbReference>
<keyword evidence="5" id="KW-0804">Transcription</keyword>
<evidence type="ECO:0000256" key="2">
    <source>
        <dbReference type="ARBA" id="ARBA00023015"/>
    </source>
</evidence>
<evidence type="ECO:0000256" key="5">
    <source>
        <dbReference type="ARBA" id="ARBA00023163"/>
    </source>
</evidence>
<dbReference type="InterPro" id="IPR036388">
    <property type="entry name" value="WH-like_DNA-bd_sf"/>
</dbReference>
<feature type="compositionally biased region" description="Polar residues" evidence="6">
    <location>
        <begin position="1"/>
        <end position="12"/>
    </location>
</feature>
<feature type="region of interest" description="Disordered" evidence="6">
    <location>
        <begin position="1"/>
        <end position="37"/>
    </location>
</feature>
<dbReference type="InterPro" id="IPR013249">
    <property type="entry name" value="RNA_pol_sigma70_r4_t2"/>
</dbReference>
<dbReference type="Pfam" id="PF04542">
    <property type="entry name" value="Sigma70_r2"/>
    <property type="match status" value="1"/>
</dbReference>
<evidence type="ECO:0000256" key="1">
    <source>
        <dbReference type="ARBA" id="ARBA00010641"/>
    </source>
</evidence>
<evidence type="ECO:0000259" key="8">
    <source>
        <dbReference type="Pfam" id="PF08281"/>
    </source>
</evidence>
<evidence type="ECO:0000313" key="10">
    <source>
        <dbReference type="Proteomes" id="UP000239297"/>
    </source>
</evidence>
<evidence type="ECO:0000256" key="3">
    <source>
        <dbReference type="ARBA" id="ARBA00023082"/>
    </source>
</evidence>
<dbReference type="GO" id="GO:0006352">
    <property type="term" value="P:DNA-templated transcription initiation"/>
    <property type="evidence" value="ECO:0007669"/>
    <property type="project" value="InterPro"/>
</dbReference>
<dbReference type="SUPFAM" id="SSF88659">
    <property type="entry name" value="Sigma3 and sigma4 domains of RNA polymerase sigma factors"/>
    <property type="match status" value="1"/>
</dbReference>
<dbReference type="InterPro" id="IPR014284">
    <property type="entry name" value="RNA_pol_sigma-70_dom"/>
</dbReference>
<comment type="similarity">
    <text evidence="1">Belongs to the sigma-70 factor family. ECF subfamily.</text>
</comment>
<name>A0A2S5J211_9MICC</name>
<keyword evidence="3" id="KW-0731">Sigma factor</keyword>
<dbReference type="OrthoDB" id="7376212at2"/>
<sequence length="261" mass="28122">MASDRTASQPESSRGYAPASGPESERGAGPRAGSVQCTSRAAPAIGAPGHQAGAGPALHDLDQATIVARAQNGDVSAFEWLLSAHEGGVFRLALRMLGDRAEAEDIVQETFIAARRSLPDLAAPQSFIPWLYRVATNKCFNLLRSRRRHPAHPDAFDDGSVPAGSHDAFAWGEADPRHQGDTCGGLCQDPALRYEAEAQMRALTGLLQAVPAGPRACWLLRDVHEFSYTEIATIVHLPESTVRGRIARARRILAEGMQSWR</sequence>
<dbReference type="PANTHER" id="PTHR43133:SF8">
    <property type="entry name" value="RNA POLYMERASE SIGMA FACTOR HI_1459-RELATED"/>
    <property type="match status" value="1"/>
</dbReference>
<dbReference type="Pfam" id="PF08281">
    <property type="entry name" value="Sigma70_r4_2"/>
    <property type="match status" value="1"/>
</dbReference>
<dbReference type="AlphaFoldDB" id="A0A2S5J211"/>
<protein>
    <submittedName>
        <fullName evidence="9">RNA polymerase subunit sigma-70</fullName>
    </submittedName>
</protein>
<dbReference type="InterPro" id="IPR039425">
    <property type="entry name" value="RNA_pol_sigma-70-like"/>
</dbReference>
<dbReference type="InterPro" id="IPR013324">
    <property type="entry name" value="RNA_pol_sigma_r3/r4-like"/>
</dbReference>
<dbReference type="InterPro" id="IPR007627">
    <property type="entry name" value="RNA_pol_sigma70_r2"/>
</dbReference>
<evidence type="ECO:0000256" key="6">
    <source>
        <dbReference type="SAM" id="MobiDB-lite"/>
    </source>
</evidence>
<dbReference type="Gene3D" id="1.10.10.10">
    <property type="entry name" value="Winged helix-like DNA-binding domain superfamily/Winged helix DNA-binding domain"/>
    <property type="match status" value="1"/>
</dbReference>
<dbReference type="SUPFAM" id="SSF88946">
    <property type="entry name" value="Sigma2 domain of RNA polymerase sigma factors"/>
    <property type="match status" value="1"/>
</dbReference>
<reference evidence="9 10" key="1">
    <citation type="journal article" date="2014" name="Int. J. Syst. Evol. Microbiol.">
        <title>Arthrobacter pityocampae sp. nov., isolated from Thaumetopoea pityocampa (Lep., Thaumetopoeidae).</title>
        <authorList>
            <person name="Ince I.A."/>
            <person name="Demirbag Z."/>
            <person name="Kati H."/>
        </authorList>
    </citation>
    <scope>NUCLEOTIDE SEQUENCE [LARGE SCALE GENOMIC DNA]</scope>
    <source>
        <strain evidence="9 10">Tp2</strain>
    </source>
</reference>
<dbReference type="EMBL" id="PRKW01000001">
    <property type="protein sequence ID" value="PPB50833.1"/>
    <property type="molecule type" value="Genomic_DNA"/>
</dbReference>
<organism evidence="9 10">
    <name type="scientific">Arthrobacter pityocampae</name>
    <dbReference type="NCBI Taxonomy" id="547334"/>
    <lineage>
        <taxon>Bacteria</taxon>
        <taxon>Bacillati</taxon>
        <taxon>Actinomycetota</taxon>
        <taxon>Actinomycetes</taxon>
        <taxon>Micrococcales</taxon>
        <taxon>Micrococcaceae</taxon>
        <taxon>Arthrobacter</taxon>
    </lineage>
</organism>